<dbReference type="EMBL" id="BMAT01013836">
    <property type="protein sequence ID" value="GFS21084.1"/>
    <property type="molecule type" value="Genomic_DNA"/>
</dbReference>
<dbReference type="SUPFAM" id="SSF81321">
    <property type="entry name" value="Family A G protein-coupled receptor-like"/>
    <property type="match status" value="1"/>
</dbReference>
<dbReference type="PROSITE" id="PS00237">
    <property type="entry name" value="G_PROTEIN_RECEP_F1_1"/>
    <property type="match status" value="1"/>
</dbReference>
<evidence type="ECO:0000256" key="3">
    <source>
        <dbReference type="ARBA" id="ARBA00022989"/>
    </source>
</evidence>
<evidence type="ECO:0000313" key="9">
    <source>
        <dbReference type="EMBL" id="GFS21084.1"/>
    </source>
</evidence>
<feature type="transmembrane region" description="Helical" evidence="7">
    <location>
        <begin position="214"/>
        <end position="235"/>
    </location>
</feature>
<keyword evidence="5" id="KW-0807">Transducer</keyword>
<keyword evidence="4 7" id="KW-0472">Membrane</keyword>
<dbReference type="PRINTS" id="PR00237">
    <property type="entry name" value="GPCRRHODOPSN"/>
</dbReference>
<keyword evidence="3 7" id="KW-1133">Transmembrane helix</keyword>
<comment type="similarity">
    <text evidence="5">Belongs to the G-protein coupled receptor 1 family.</text>
</comment>
<keyword evidence="2 5" id="KW-0812">Transmembrane</keyword>
<organism evidence="9 10">
    <name type="scientific">Elysia marginata</name>
    <dbReference type="NCBI Taxonomy" id="1093978"/>
    <lineage>
        <taxon>Eukaryota</taxon>
        <taxon>Metazoa</taxon>
        <taxon>Spiralia</taxon>
        <taxon>Lophotrochozoa</taxon>
        <taxon>Mollusca</taxon>
        <taxon>Gastropoda</taxon>
        <taxon>Heterobranchia</taxon>
        <taxon>Euthyneura</taxon>
        <taxon>Panpulmonata</taxon>
        <taxon>Sacoglossa</taxon>
        <taxon>Placobranchoidea</taxon>
        <taxon>Plakobranchidae</taxon>
        <taxon>Elysia</taxon>
    </lineage>
</organism>
<evidence type="ECO:0000256" key="6">
    <source>
        <dbReference type="SAM" id="MobiDB-lite"/>
    </source>
</evidence>
<feature type="transmembrane region" description="Helical" evidence="7">
    <location>
        <begin position="152"/>
        <end position="175"/>
    </location>
</feature>
<feature type="transmembrane region" description="Helical" evidence="7">
    <location>
        <begin position="111"/>
        <end position="132"/>
    </location>
</feature>
<dbReference type="SMART" id="SM01381">
    <property type="entry name" value="7TM_GPCR_Srsx"/>
    <property type="match status" value="1"/>
</dbReference>
<protein>
    <submittedName>
        <fullName evidence="9">Chemosensory receptor C</fullName>
    </submittedName>
</protein>
<dbReference type="GO" id="GO:0008528">
    <property type="term" value="F:G protein-coupled peptide receptor activity"/>
    <property type="evidence" value="ECO:0007669"/>
    <property type="project" value="InterPro"/>
</dbReference>
<evidence type="ECO:0000256" key="4">
    <source>
        <dbReference type="ARBA" id="ARBA00023136"/>
    </source>
</evidence>
<dbReference type="InterPro" id="IPR000276">
    <property type="entry name" value="GPCR_Rhodpsn"/>
</dbReference>
<evidence type="ECO:0000256" key="1">
    <source>
        <dbReference type="ARBA" id="ARBA00004370"/>
    </source>
</evidence>
<dbReference type="InterPro" id="IPR052954">
    <property type="entry name" value="GPCR-Ligand_Int"/>
</dbReference>
<dbReference type="Pfam" id="PF10324">
    <property type="entry name" value="7TM_GPCR_Srw"/>
    <property type="match status" value="2"/>
</dbReference>
<gene>
    <name evidence="9" type="ORF">ElyMa_006914800</name>
</gene>
<evidence type="ECO:0000256" key="2">
    <source>
        <dbReference type="ARBA" id="ARBA00022692"/>
    </source>
</evidence>
<accession>A0AAV4JGA8</accession>
<feature type="region of interest" description="Disordered" evidence="6">
    <location>
        <begin position="248"/>
        <end position="286"/>
    </location>
</feature>
<dbReference type="GO" id="GO:0016020">
    <property type="term" value="C:membrane"/>
    <property type="evidence" value="ECO:0007669"/>
    <property type="project" value="UniProtKB-SubCell"/>
</dbReference>
<proteinExistence type="inferred from homology"/>
<reference evidence="9 10" key="1">
    <citation type="journal article" date="2021" name="Elife">
        <title>Chloroplast acquisition without the gene transfer in kleptoplastic sea slugs, Plakobranchus ocellatus.</title>
        <authorList>
            <person name="Maeda T."/>
            <person name="Takahashi S."/>
            <person name="Yoshida T."/>
            <person name="Shimamura S."/>
            <person name="Takaki Y."/>
            <person name="Nagai Y."/>
            <person name="Toyoda A."/>
            <person name="Suzuki Y."/>
            <person name="Arimoto A."/>
            <person name="Ishii H."/>
            <person name="Satoh N."/>
            <person name="Nishiyama T."/>
            <person name="Hasebe M."/>
            <person name="Maruyama T."/>
            <person name="Minagawa J."/>
            <person name="Obokata J."/>
            <person name="Shigenobu S."/>
        </authorList>
    </citation>
    <scope>NUCLEOTIDE SEQUENCE [LARGE SCALE GENOMIC DNA]</scope>
</reference>
<keyword evidence="5 9" id="KW-0675">Receptor</keyword>
<keyword evidence="10" id="KW-1185">Reference proteome</keyword>
<evidence type="ECO:0000256" key="7">
    <source>
        <dbReference type="SAM" id="Phobius"/>
    </source>
</evidence>
<keyword evidence="5" id="KW-0297">G-protein coupled receptor</keyword>
<dbReference type="PANTHER" id="PTHR46641:SF18">
    <property type="entry name" value="G-PROTEIN COUPLED RECEPTORS FAMILY 1 PROFILE DOMAIN-CONTAINING PROTEIN"/>
    <property type="match status" value="1"/>
</dbReference>
<dbReference type="PROSITE" id="PS50262">
    <property type="entry name" value="G_PROTEIN_RECEP_F1_2"/>
    <property type="match status" value="1"/>
</dbReference>
<dbReference type="AlphaFoldDB" id="A0AAV4JGA8"/>
<feature type="domain" description="G-protein coupled receptors family 1 profile" evidence="8">
    <location>
        <begin position="49"/>
        <end position="355"/>
    </location>
</feature>
<name>A0AAV4JGA8_9GAST</name>
<evidence type="ECO:0000259" key="8">
    <source>
        <dbReference type="PROSITE" id="PS50262"/>
    </source>
</evidence>
<feature type="transmembrane region" description="Helical" evidence="7">
    <location>
        <begin position="339"/>
        <end position="356"/>
    </location>
</feature>
<dbReference type="PANTHER" id="PTHR46641">
    <property type="entry name" value="FMRFAMIDE RECEPTOR-RELATED"/>
    <property type="match status" value="1"/>
</dbReference>
<evidence type="ECO:0000256" key="5">
    <source>
        <dbReference type="RuleBase" id="RU000688"/>
    </source>
</evidence>
<comment type="caution">
    <text evidence="9">The sequence shown here is derived from an EMBL/GenBank/DDBJ whole genome shotgun (WGS) entry which is preliminary data.</text>
</comment>
<dbReference type="Proteomes" id="UP000762676">
    <property type="component" value="Unassembled WGS sequence"/>
</dbReference>
<dbReference type="Gene3D" id="1.20.1070.10">
    <property type="entry name" value="Rhodopsin 7-helix transmembrane proteins"/>
    <property type="match status" value="1"/>
</dbReference>
<dbReference type="InterPro" id="IPR019427">
    <property type="entry name" value="7TM_GPCR_serpentine_rcpt_Srw"/>
</dbReference>
<feature type="compositionally biased region" description="Basic and acidic residues" evidence="6">
    <location>
        <begin position="251"/>
        <end position="286"/>
    </location>
</feature>
<sequence length="382" mass="43561">MNVTTEISIAGDLTSTPYYEFLTERSRKLAEIFLDYGLAFSIAILGVVTNILVIAVYAKQGFKESVAVSMSTIAVWDLIKCLSGVLERFSGVISLFDPIGAYTWINISTVVFNYLICVSSYVTSVMAAYVAVERCLCVSVPLKVKWLLTPRITLTACLVITFGVFGCFAVMFGIYDIVWEWSTTFNATVAVYRMNSFYIQHGDPLFKYYNLSGVLWPLASFVVIVTSTIIITYKLKQGSKFRLRQGASSAAKEEPSTSQKENHIDGGKQQRQLAKKEPKDPEQTLSKRDRQVVKMLLVIIIIYIASLSPRIALFIAKYIVYDYYYLRRLHHLYEFVSHYLWIIDFFNGAVNFFVFYKMSSSFRSTFHSMFSRNQNASAERER</sequence>
<evidence type="ECO:0000313" key="10">
    <source>
        <dbReference type="Proteomes" id="UP000762676"/>
    </source>
</evidence>
<comment type="subcellular location">
    <subcellularLocation>
        <location evidence="1">Membrane</location>
    </subcellularLocation>
</comment>
<feature type="transmembrane region" description="Helical" evidence="7">
    <location>
        <begin position="33"/>
        <end position="58"/>
    </location>
</feature>
<feature type="transmembrane region" description="Helical" evidence="7">
    <location>
        <begin position="295"/>
        <end position="319"/>
    </location>
</feature>
<dbReference type="InterPro" id="IPR017452">
    <property type="entry name" value="GPCR_Rhodpsn_7TM"/>
</dbReference>